<feature type="transmembrane region" description="Helical" evidence="1">
    <location>
        <begin position="58"/>
        <end position="78"/>
    </location>
</feature>
<dbReference type="EMBL" id="FWYD01000005">
    <property type="protein sequence ID" value="SMC77149.1"/>
    <property type="molecule type" value="Genomic_DNA"/>
</dbReference>
<keyword evidence="1" id="KW-0812">Transmembrane</keyword>
<keyword evidence="1" id="KW-1133">Transmembrane helix</keyword>
<keyword evidence="3" id="KW-1185">Reference proteome</keyword>
<evidence type="ECO:0000313" key="2">
    <source>
        <dbReference type="EMBL" id="SMC77149.1"/>
    </source>
</evidence>
<feature type="transmembrane region" description="Helical" evidence="1">
    <location>
        <begin position="142"/>
        <end position="163"/>
    </location>
</feature>
<accession>A0A1W2BW77</accession>
<dbReference type="AlphaFoldDB" id="A0A1W2BW77"/>
<reference evidence="2 3" key="1">
    <citation type="submission" date="2017-04" db="EMBL/GenBank/DDBJ databases">
        <authorList>
            <person name="Afonso C.L."/>
            <person name="Miller P.J."/>
            <person name="Scott M.A."/>
            <person name="Spackman E."/>
            <person name="Goraichik I."/>
            <person name="Dimitrov K.M."/>
            <person name="Suarez D.L."/>
            <person name="Swayne D.E."/>
        </authorList>
    </citation>
    <scope>NUCLEOTIDE SEQUENCE [LARGE SCALE GENOMIC DNA]</scope>
    <source>
        <strain evidence="2 3">CGMCC 1.12644</strain>
    </source>
</reference>
<proteinExistence type="predicted"/>
<protein>
    <submittedName>
        <fullName evidence="2">Uncharacterized protein</fullName>
    </submittedName>
</protein>
<gene>
    <name evidence="2" type="ORF">SAMN06295998_10536</name>
</gene>
<evidence type="ECO:0000256" key="1">
    <source>
        <dbReference type="SAM" id="Phobius"/>
    </source>
</evidence>
<keyword evidence="1" id="KW-0472">Membrane</keyword>
<organism evidence="2 3">
    <name type="scientific">Primorskyibacter flagellatus</name>
    <dbReference type="NCBI Taxonomy" id="1387277"/>
    <lineage>
        <taxon>Bacteria</taxon>
        <taxon>Pseudomonadati</taxon>
        <taxon>Pseudomonadota</taxon>
        <taxon>Alphaproteobacteria</taxon>
        <taxon>Rhodobacterales</taxon>
        <taxon>Roseobacteraceae</taxon>
        <taxon>Primorskyibacter</taxon>
    </lineage>
</organism>
<evidence type="ECO:0000313" key="3">
    <source>
        <dbReference type="Proteomes" id="UP000192330"/>
    </source>
</evidence>
<dbReference type="Proteomes" id="UP000192330">
    <property type="component" value="Unassembled WGS sequence"/>
</dbReference>
<name>A0A1W2BW77_9RHOB</name>
<feature type="transmembrane region" description="Helical" evidence="1">
    <location>
        <begin position="28"/>
        <end position="46"/>
    </location>
</feature>
<feature type="transmembrane region" description="Helical" evidence="1">
    <location>
        <begin position="107"/>
        <end position="130"/>
    </location>
</feature>
<sequence length="174" mass="19057">MLFSSVYLFVLRVVNHIGGNRSYNGGSLAAWGLLMAILFRAGWVVVPSHGAANIWARVRQALAPLIASACLLAIIPLIDLLRPLAYRELNPSLGQFLNILFNQIQDISVGSAILCLLPWPGLPGAQIVLAMKQAWVPRFRTLEWPATLVLIAIMLSVFDPAWLQGLLSGLSFTR</sequence>